<feature type="compositionally biased region" description="Basic and acidic residues" evidence="1">
    <location>
        <begin position="995"/>
        <end position="1019"/>
    </location>
</feature>
<feature type="compositionally biased region" description="Low complexity" evidence="1">
    <location>
        <begin position="205"/>
        <end position="214"/>
    </location>
</feature>
<feature type="compositionally biased region" description="Acidic residues" evidence="1">
    <location>
        <begin position="250"/>
        <end position="264"/>
    </location>
</feature>
<proteinExistence type="predicted"/>
<accession>A0A127Z7W5</accession>
<feature type="region of interest" description="Disordered" evidence="1">
    <location>
        <begin position="1056"/>
        <end position="1114"/>
    </location>
</feature>
<protein>
    <submittedName>
        <fullName evidence="2">Uncharacterized protein</fullName>
    </submittedName>
</protein>
<gene>
    <name evidence="2" type="ORF">SPSC_00840</name>
</gene>
<dbReference type="OrthoDB" id="2556201at2759"/>
<feature type="region of interest" description="Disordered" evidence="1">
    <location>
        <begin position="1"/>
        <end position="45"/>
    </location>
</feature>
<feature type="compositionally biased region" description="Polar residues" evidence="1">
    <location>
        <begin position="1020"/>
        <end position="1030"/>
    </location>
</feature>
<feature type="compositionally biased region" description="Acidic residues" evidence="1">
    <location>
        <begin position="273"/>
        <end position="287"/>
    </location>
</feature>
<feature type="compositionally biased region" description="Polar residues" evidence="1">
    <location>
        <begin position="194"/>
        <end position="204"/>
    </location>
</feature>
<evidence type="ECO:0000313" key="2">
    <source>
        <dbReference type="EMBL" id="CDU22210.1"/>
    </source>
</evidence>
<name>A0A127Z7W5_9BASI</name>
<feature type="compositionally biased region" description="Basic residues" evidence="1">
    <location>
        <begin position="1082"/>
        <end position="1094"/>
    </location>
</feature>
<feature type="region of interest" description="Disordered" evidence="1">
    <location>
        <begin position="974"/>
        <end position="1037"/>
    </location>
</feature>
<feature type="compositionally biased region" description="Polar residues" evidence="1">
    <location>
        <begin position="975"/>
        <end position="985"/>
    </location>
</feature>
<dbReference type="AlphaFoldDB" id="A0A127Z7W5"/>
<feature type="compositionally biased region" description="Basic and acidic residues" evidence="1">
    <location>
        <begin position="1095"/>
        <end position="1109"/>
    </location>
</feature>
<sequence length="1134" mass="127209">MAPRLRSGGTARRSPDKMQAQATSTSSMAVAPTGPAAERRGNPRRNALTDITNFANFFDATVEEVENDVDRHEKPNYASSVLRTSQYAFDHYIDYLAVRELRRQGHVELNTEQLAPVVVEMKTQIETGRLSDSLSEVINDKKICVSYLHIYAMTGKGKINNDTIEHTNLRKHYAAVETSSRESRSDRTAPATGTVASTAGSSAQPLAPAPALTLDPALPLDPAHVQPRLASGYDLRSSHISGSQRRSLAEEDFDQESNSEDEFVPADKSLAQESDDADDVEEDEEASTLDAQELELPRVQDIFRQFSLFNIYFRPNLLKEVMKIMRYLARQKHMYPTSSQKKLWISDDTVAAFRAGVWNIAAHDVSPKGARSIPNLLSVHTMVIFLDELGGRVTSWFDKADRQPGEEGRYLRWGMVAITFCGYADSGDPEFMLNISSNSSKAAGRYGVSGGIGSSLPKNSKSRYEFRVKDQFVDCAVLHGRTAPRKPEQDMEHNPLRLRHPSDEPAWGQHHQPMHTDHFNRALRLISLRLGLAQTVTSRTFRTSYAFKMVIGGSIPAWRLACKMGHFSGNKNLSRKVYAPTIGPQDTRRTASHSHSAEAFSDSVQKVLAVNGSVQQLPEPDDVDPNLLQRARSLIKNVQEHIEEQTDDSRTDIPTSISEGIVETFCSINGGSRLPFKASLAALLSLISDKIMSWSLVAQQPHPFDDDSIRQGSDSTLLQWILRGASHLCPACHESFHLDKIAKSKLPSRAFEVFNDCLHYDAVSAINLEFDDIAVLYSKSFQQWKQATFYVCPVASCIDSDWNCSNANSFMIGTHAITKMTAGPELGGGKLAIYDKATSFVDHVAGHFFETAIVDRGVKARFTVRARLPATLDGAKLICTIRNCQLQWTHNSTGKIEFLSHLINVHKLPILRHGDGSVVKEFSANSSSKLGQLLPYIPDTVGPMGDLEVQHPDPHFDGFYVRQNYDSLRMKATQDYKSNVHSSKVTPEVKRKRKAESARESKDRMTVEELAEFRAKESQRGSARYQQKKASTTEEDKAWIAKNRDDAKERMRIKRQDPEWRQKKSERDKAYKAKKQLDPEWKKRRARKARRGRLLGRDEYRRKQSERGHSNRAASLMHIVHPLSTIEPCSMTAL</sequence>
<organism evidence="2">
    <name type="scientific">Sporisorium scitamineum</name>
    <dbReference type="NCBI Taxonomy" id="49012"/>
    <lineage>
        <taxon>Eukaryota</taxon>
        <taxon>Fungi</taxon>
        <taxon>Dikarya</taxon>
        <taxon>Basidiomycota</taxon>
        <taxon>Ustilaginomycotina</taxon>
        <taxon>Ustilaginomycetes</taxon>
        <taxon>Ustilaginales</taxon>
        <taxon>Ustilaginaceae</taxon>
        <taxon>Sporisorium</taxon>
    </lineage>
</organism>
<evidence type="ECO:0000256" key="1">
    <source>
        <dbReference type="SAM" id="MobiDB-lite"/>
    </source>
</evidence>
<dbReference type="EMBL" id="LK056654">
    <property type="protein sequence ID" value="CDU22210.1"/>
    <property type="molecule type" value="Genomic_DNA"/>
</dbReference>
<feature type="compositionally biased region" description="Basic and acidic residues" evidence="1">
    <location>
        <begin position="1056"/>
        <end position="1081"/>
    </location>
</feature>
<reference evidence="2" key="1">
    <citation type="submission" date="2014-06" db="EMBL/GenBank/DDBJ databases">
        <authorList>
            <person name="Ju J."/>
            <person name="Zhang J."/>
        </authorList>
    </citation>
    <scope>NUCLEOTIDE SEQUENCE</scope>
    <source>
        <strain evidence="2">SscI8</strain>
    </source>
</reference>
<feature type="region of interest" description="Disordered" evidence="1">
    <location>
        <begin position="176"/>
        <end position="214"/>
    </location>
</feature>
<feature type="region of interest" description="Disordered" evidence="1">
    <location>
        <begin position="236"/>
        <end position="288"/>
    </location>
</feature>